<organism evidence="2 3">
    <name type="scientific">Aequorivita vitellina</name>
    <dbReference type="NCBI Taxonomy" id="2874475"/>
    <lineage>
        <taxon>Bacteria</taxon>
        <taxon>Pseudomonadati</taxon>
        <taxon>Bacteroidota</taxon>
        <taxon>Flavobacteriia</taxon>
        <taxon>Flavobacteriales</taxon>
        <taxon>Flavobacteriaceae</taxon>
        <taxon>Aequorivita</taxon>
    </lineage>
</organism>
<feature type="signal peptide" evidence="1">
    <location>
        <begin position="1"/>
        <end position="24"/>
    </location>
</feature>
<proteinExistence type="predicted"/>
<dbReference type="RefSeq" id="WP_237602535.1">
    <property type="nucleotide sequence ID" value="NZ_JAIRBA010000010.1"/>
</dbReference>
<protein>
    <submittedName>
        <fullName evidence="2">DUF6520 family protein</fullName>
    </submittedName>
</protein>
<keyword evidence="3" id="KW-1185">Reference proteome</keyword>
<dbReference type="EMBL" id="JAIRBA010000010">
    <property type="protein sequence ID" value="MCG2418725.1"/>
    <property type="molecule type" value="Genomic_DNA"/>
</dbReference>
<name>A0A9X1QUR9_9FLAO</name>
<evidence type="ECO:0000256" key="1">
    <source>
        <dbReference type="SAM" id="SignalP"/>
    </source>
</evidence>
<evidence type="ECO:0000313" key="3">
    <source>
        <dbReference type="Proteomes" id="UP001139461"/>
    </source>
</evidence>
<feature type="chain" id="PRO_5040944186" evidence="1">
    <location>
        <begin position="25"/>
        <end position="85"/>
    </location>
</feature>
<accession>A0A9X1QUR9</accession>
<evidence type="ECO:0000313" key="2">
    <source>
        <dbReference type="EMBL" id="MCG2418725.1"/>
    </source>
</evidence>
<dbReference type="AlphaFoldDB" id="A0A9X1QUR9"/>
<dbReference type="InterPro" id="IPR045391">
    <property type="entry name" value="DUF6520"/>
</dbReference>
<comment type="caution">
    <text evidence="2">The sequence shown here is derived from an EMBL/GenBank/DDBJ whole genome shotgun (WGS) entry which is preliminary data.</text>
</comment>
<sequence>MKQMRKKWLLPILAFAIAIGGAFATNIESTESAVPIGYATLQKPCDTQVSCSTIPNPVCRAPGGQQAWGKNNPTDGHCPNLLFMP</sequence>
<gene>
    <name evidence="2" type="ORF">K8089_06795</name>
</gene>
<dbReference type="Proteomes" id="UP001139461">
    <property type="component" value="Unassembled WGS sequence"/>
</dbReference>
<dbReference type="Pfam" id="PF20130">
    <property type="entry name" value="DUF6520"/>
    <property type="match status" value="1"/>
</dbReference>
<keyword evidence="1" id="KW-0732">Signal</keyword>
<reference evidence="2" key="1">
    <citation type="submission" date="2021-09" db="EMBL/GenBank/DDBJ databases">
        <title>Genome of Aequorivita sp. strain F47161.</title>
        <authorList>
            <person name="Wang Y."/>
        </authorList>
    </citation>
    <scope>NUCLEOTIDE SEQUENCE</scope>
    <source>
        <strain evidence="2">F47161</strain>
    </source>
</reference>